<keyword evidence="3" id="KW-1185">Reference proteome</keyword>
<dbReference type="InterPro" id="IPR010985">
    <property type="entry name" value="Ribbon_hlx_hlx"/>
</dbReference>
<dbReference type="RefSeq" id="WP_262575239.1">
    <property type="nucleotide sequence ID" value="NZ_JAOQKJ010000009.1"/>
</dbReference>
<reference evidence="2 3" key="1">
    <citation type="journal article" date="2021" name="ISME Commun">
        <title>Automated analysis of genomic sequences facilitates high-throughput and comprehensive description of bacteria.</title>
        <authorList>
            <person name="Hitch T.C.A."/>
        </authorList>
    </citation>
    <scope>NUCLEOTIDE SEQUENCE [LARGE SCALE GENOMIC DNA]</scope>
    <source>
        <strain evidence="2 3">Sanger_18</strain>
    </source>
</reference>
<dbReference type="InterPro" id="IPR013321">
    <property type="entry name" value="Arc_rbn_hlx_hlx"/>
</dbReference>
<name>A0ABT2T4F3_9FIRM</name>
<evidence type="ECO:0000313" key="2">
    <source>
        <dbReference type="EMBL" id="MCU6745140.1"/>
    </source>
</evidence>
<protein>
    <submittedName>
        <fullName evidence="2">Ribbon-helix-helix protein, CopG family</fullName>
    </submittedName>
</protein>
<dbReference type="Proteomes" id="UP001652432">
    <property type="component" value="Unassembled WGS sequence"/>
</dbReference>
<dbReference type="Pfam" id="PF01402">
    <property type="entry name" value="RHH_1"/>
    <property type="match status" value="1"/>
</dbReference>
<dbReference type="Gene3D" id="1.10.1220.10">
    <property type="entry name" value="Met repressor-like"/>
    <property type="match status" value="1"/>
</dbReference>
<gene>
    <name evidence="2" type="ORF">OCV77_11665</name>
</gene>
<sequence length="62" mass="7270">MKKMGRPRKENNMGKVCTIRLDDQTLERLEIYCERLNIAKSEAIRTAINELVDECNIKDETE</sequence>
<dbReference type="EMBL" id="JAOQKJ010000009">
    <property type="protein sequence ID" value="MCU6745140.1"/>
    <property type="molecule type" value="Genomic_DNA"/>
</dbReference>
<proteinExistence type="predicted"/>
<accession>A0ABT2T4F3</accession>
<dbReference type="SUPFAM" id="SSF47598">
    <property type="entry name" value="Ribbon-helix-helix"/>
    <property type="match status" value="1"/>
</dbReference>
<organism evidence="2 3">
    <name type="scientific">Suilimivivens aceti</name>
    <dbReference type="NCBI Taxonomy" id="2981774"/>
    <lineage>
        <taxon>Bacteria</taxon>
        <taxon>Bacillati</taxon>
        <taxon>Bacillota</taxon>
        <taxon>Clostridia</taxon>
        <taxon>Lachnospirales</taxon>
        <taxon>Lachnospiraceae</taxon>
        <taxon>Suilimivivens</taxon>
    </lineage>
</organism>
<evidence type="ECO:0000313" key="3">
    <source>
        <dbReference type="Proteomes" id="UP001652432"/>
    </source>
</evidence>
<comment type="caution">
    <text evidence="2">The sequence shown here is derived from an EMBL/GenBank/DDBJ whole genome shotgun (WGS) entry which is preliminary data.</text>
</comment>
<evidence type="ECO:0000259" key="1">
    <source>
        <dbReference type="Pfam" id="PF01402"/>
    </source>
</evidence>
<feature type="domain" description="Ribbon-helix-helix protein CopG" evidence="1">
    <location>
        <begin position="18"/>
        <end position="53"/>
    </location>
</feature>
<dbReference type="InterPro" id="IPR002145">
    <property type="entry name" value="CopG"/>
</dbReference>